<feature type="signal peptide" evidence="1">
    <location>
        <begin position="1"/>
        <end position="25"/>
    </location>
</feature>
<evidence type="ECO:0000313" key="3">
    <source>
        <dbReference type="Proteomes" id="UP000324758"/>
    </source>
</evidence>
<sequence length="218" mass="24029">MAKPISRVLQSCLLLCCMTFPAAPAERIVFKYENAADLRGLVNVLTAFRAACLAEPVTSGLPTQLVPDGYRIVTRAVHMWGKEDGSFPDTAILSKTGEEDSDVAGGYPIIDFTLPTAKLPDGACSVSWKRRWRQDYPDGASRLSLDMAASLSARVSYYLDATLLSKPNDTFAVADSYSDLTTWRTECKATRLCRFDVNARFDQQGIDVTIMLRGEVEK</sequence>
<dbReference type="AlphaFoldDB" id="A0A5D3K6G9"/>
<evidence type="ECO:0000256" key="1">
    <source>
        <dbReference type="SAM" id="SignalP"/>
    </source>
</evidence>
<evidence type="ECO:0000313" key="2">
    <source>
        <dbReference type="EMBL" id="TYL90738.1"/>
    </source>
</evidence>
<reference evidence="2 3" key="1">
    <citation type="submission" date="2019-08" db="EMBL/GenBank/DDBJ databases">
        <title>Bradyrhizobium hipponensis sp. nov., a rhizobium isolated from a Lupinus angustifolius root nodule in Tunisia.</title>
        <authorList>
            <person name="Off K."/>
            <person name="Rejili M."/>
            <person name="Mars M."/>
            <person name="Brachmann A."/>
            <person name="Marin M."/>
        </authorList>
    </citation>
    <scope>NUCLEOTIDE SEQUENCE [LARGE SCALE GENOMIC DNA]</scope>
    <source>
        <strain evidence="2 3">CTAW71</strain>
    </source>
</reference>
<dbReference type="Proteomes" id="UP000324758">
    <property type="component" value="Unassembled WGS sequence"/>
</dbReference>
<keyword evidence="3" id="KW-1185">Reference proteome</keyword>
<keyword evidence="1" id="KW-0732">Signal</keyword>
<name>A0A5D3K6G9_9BRAD</name>
<comment type="caution">
    <text evidence="2">The sequence shown here is derived from an EMBL/GenBank/DDBJ whole genome shotgun (WGS) entry which is preliminary data.</text>
</comment>
<accession>A0A5D3K6G9</accession>
<feature type="chain" id="PRO_5023115705" evidence="1">
    <location>
        <begin position="26"/>
        <end position="218"/>
    </location>
</feature>
<gene>
    <name evidence="2" type="ORF">FXB40_32135</name>
</gene>
<protein>
    <submittedName>
        <fullName evidence="2">Uncharacterized protein</fullName>
    </submittedName>
</protein>
<proteinExistence type="predicted"/>
<dbReference type="OrthoDB" id="8222566at2"/>
<dbReference type="EMBL" id="VSSS01000051">
    <property type="protein sequence ID" value="TYL90738.1"/>
    <property type="molecule type" value="Genomic_DNA"/>
</dbReference>
<organism evidence="2 3">
    <name type="scientific">Bradyrhizobium rifense</name>
    <dbReference type="NCBI Taxonomy" id="515499"/>
    <lineage>
        <taxon>Bacteria</taxon>
        <taxon>Pseudomonadati</taxon>
        <taxon>Pseudomonadota</taxon>
        <taxon>Alphaproteobacteria</taxon>
        <taxon>Hyphomicrobiales</taxon>
        <taxon>Nitrobacteraceae</taxon>
        <taxon>Bradyrhizobium</taxon>
    </lineage>
</organism>